<dbReference type="EMBL" id="JACHXV010000007">
    <property type="protein sequence ID" value="MBB3174299.1"/>
    <property type="molecule type" value="Genomic_DNA"/>
</dbReference>
<organism evidence="1 2">
    <name type="scientific">Endobacter medicaginis</name>
    <dbReference type="NCBI Taxonomy" id="1181271"/>
    <lineage>
        <taxon>Bacteria</taxon>
        <taxon>Pseudomonadati</taxon>
        <taxon>Pseudomonadota</taxon>
        <taxon>Alphaproteobacteria</taxon>
        <taxon>Acetobacterales</taxon>
        <taxon>Acetobacteraceae</taxon>
        <taxon>Endobacter</taxon>
    </lineage>
</organism>
<protein>
    <submittedName>
        <fullName evidence="1">Uncharacterized protein</fullName>
    </submittedName>
</protein>
<dbReference type="Proteomes" id="UP000557688">
    <property type="component" value="Unassembled WGS sequence"/>
</dbReference>
<comment type="caution">
    <text evidence="1">The sequence shown here is derived from an EMBL/GenBank/DDBJ whole genome shotgun (WGS) entry which is preliminary data.</text>
</comment>
<accession>A0A839V440</accession>
<dbReference type="AlphaFoldDB" id="A0A839V440"/>
<reference evidence="1 2" key="1">
    <citation type="submission" date="2020-08" db="EMBL/GenBank/DDBJ databases">
        <title>Genomic Encyclopedia of Type Strains, Phase III (KMG-III): the genomes of soil and plant-associated and newly described type strains.</title>
        <authorList>
            <person name="Whitman W."/>
        </authorList>
    </citation>
    <scope>NUCLEOTIDE SEQUENCE [LARGE SCALE GENOMIC DNA]</scope>
    <source>
        <strain evidence="1 2">CECT 8088</strain>
    </source>
</reference>
<sequence>MSQPATDADARRGRAGRASLHIGAGGQAAICSTLRLVTCAFMCF</sequence>
<proteinExistence type="predicted"/>
<evidence type="ECO:0000313" key="1">
    <source>
        <dbReference type="EMBL" id="MBB3174299.1"/>
    </source>
</evidence>
<evidence type="ECO:0000313" key="2">
    <source>
        <dbReference type="Proteomes" id="UP000557688"/>
    </source>
</evidence>
<gene>
    <name evidence="1" type="ORF">FHR90_002140</name>
</gene>
<name>A0A839V440_9PROT</name>
<keyword evidence="2" id="KW-1185">Reference proteome</keyword>